<evidence type="ECO:0000256" key="4">
    <source>
        <dbReference type="ARBA" id="ARBA00022777"/>
    </source>
</evidence>
<feature type="domain" description="Protein kinase" evidence="7">
    <location>
        <begin position="19"/>
        <end position="276"/>
    </location>
</feature>
<dbReference type="PROSITE" id="PS50011">
    <property type="entry name" value="PROTEIN_KINASE_DOM"/>
    <property type="match status" value="1"/>
</dbReference>
<evidence type="ECO:0000313" key="8">
    <source>
        <dbReference type="EMBL" id="CAI8030546.1"/>
    </source>
</evidence>
<dbReference type="AlphaFoldDB" id="A0AA35SKZ9"/>
<keyword evidence="2" id="KW-0808">Transferase</keyword>
<evidence type="ECO:0000256" key="2">
    <source>
        <dbReference type="ARBA" id="ARBA00022679"/>
    </source>
</evidence>
<evidence type="ECO:0000313" key="9">
    <source>
        <dbReference type="Proteomes" id="UP001174909"/>
    </source>
</evidence>
<keyword evidence="3" id="KW-0547">Nucleotide-binding</keyword>
<dbReference type="GO" id="GO:0035556">
    <property type="term" value="P:intracellular signal transduction"/>
    <property type="evidence" value="ECO:0007669"/>
    <property type="project" value="TreeGrafter"/>
</dbReference>
<evidence type="ECO:0000256" key="5">
    <source>
        <dbReference type="ARBA" id="ARBA00022840"/>
    </source>
</evidence>
<comment type="caution">
    <text evidence="8">The sequence shown here is derived from an EMBL/GenBank/DDBJ whole genome shotgun (WGS) entry which is preliminary data.</text>
</comment>
<protein>
    <submittedName>
        <fullName evidence="8">Death-associated protein kinase 2</fullName>
    </submittedName>
</protein>
<dbReference type="GO" id="GO:0005634">
    <property type="term" value="C:nucleus"/>
    <property type="evidence" value="ECO:0007669"/>
    <property type="project" value="TreeGrafter"/>
</dbReference>
<dbReference type="InterPro" id="IPR008271">
    <property type="entry name" value="Ser/Thr_kinase_AS"/>
</dbReference>
<name>A0AA35SKZ9_GEOBA</name>
<keyword evidence="1" id="KW-0723">Serine/threonine-protein kinase</keyword>
<dbReference type="Gene3D" id="3.30.200.20">
    <property type="entry name" value="Phosphorylase Kinase, domain 1"/>
    <property type="match status" value="1"/>
</dbReference>
<dbReference type="GO" id="GO:0043065">
    <property type="term" value="P:positive regulation of apoptotic process"/>
    <property type="evidence" value="ECO:0007669"/>
    <property type="project" value="TreeGrafter"/>
</dbReference>
<keyword evidence="4 8" id="KW-0418">Kinase</keyword>
<dbReference type="Pfam" id="PF00069">
    <property type="entry name" value="Pkinase"/>
    <property type="match status" value="1"/>
</dbReference>
<organism evidence="8 9">
    <name type="scientific">Geodia barretti</name>
    <name type="common">Barrett's horny sponge</name>
    <dbReference type="NCBI Taxonomy" id="519541"/>
    <lineage>
        <taxon>Eukaryota</taxon>
        <taxon>Metazoa</taxon>
        <taxon>Porifera</taxon>
        <taxon>Demospongiae</taxon>
        <taxon>Heteroscleromorpha</taxon>
        <taxon>Tetractinellida</taxon>
        <taxon>Astrophorina</taxon>
        <taxon>Geodiidae</taxon>
        <taxon>Geodia</taxon>
    </lineage>
</organism>
<dbReference type="EMBL" id="CASHTH010002486">
    <property type="protein sequence ID" value="CAI8030546.1"/>
    <property type="molecule type" value="Genomic_DNA"/>
</dbReference>
<keyword evidence="5" id="KW-0067">ATP-binding</keyword>
<dbReference type="Proteomes" id="UP001174909">
    <property type="component" value="Unassembled WGS sequence"/>
</dbReference>
<proteinExistence type="predicted"/>
<dbReference type="GO" id="GO:0004674">
    <property type="term" value="F:protein serine/threonine kinase activity"/>
    <property type="evidence" value="ECO:0007669"/>
    <property type="project" value="UniProtKB-KW"/>
</dbReference>
<evidence type="ECO:0000259" key="7">
    <source>
        <dbReference type="PROSITE" id="PS50011"/>
    </source>
</evidence>
<dbReference type="FunFam" id="1.10.510.10:FF:000571">
    <property type="entry name" value="Maternal embryonic leucine zipper kinase"/>
    <property type="match status" value="1"/>
</dbReference>
<keyword evidence="9" id="KW-1185">Reference proteome</keyword>
<sequence length="354" mass="39470">MAQPMASKIVIPAAVEKKYNIESEIARGKYGVVFKATSKKTKEEVAVKVMLKKGNKKDDVEREVQVLKKLTHPNILGFHDYEECGAEYVLVMELLHGGELFDYLTQKDFLNEGEATDYMKQILEGMAYTHSQKIVHLDLKPENIVLKDRTAKQLKVIDFGTAQDLSINPKPTVMVGTPEFIAPEVLNLEPCGVEADMWAIGVVAYVMLTGMSPFLGDNDMETIQNISAGEYEFPDPCPEDGYEDISDLAKQFIESLLLFQPKKRLSANDCLSHQWITTMTEETAPKISTARLRAFRARRKWMATLRAVRVSMSLLRGLRLLKGAANGHGSTSSNGSCGEDDASPQEVFDDEGKK</sequence>
<gene>
    <name evidence="8" type="ORF">GBAR_LOCUS17309</name>
</gene>
<evidence type="ECO:0000256" key="3">
    <source>
        <dbReference type="ARBA" id="ARBA00022741"/>
    </source>
</evidence>
<dbReference type="SUPFAM" id="SSF56112">
    <property type="entry name" value="Protein kinase-like (PK-like)"/>
    <property type="match status" value="1"/>
</dbReference>
<dbReference type="PROSITE" id="PS00108">
    <property type="entry name" value="PROTEIN_KINASE_ST"/>
    <property type="match status" value="1"/>
</dbReference>
<dbReference type="GO" id="GO:0005524">
    <property type="term" value="F:ATP binding"/>
    <property type="evidence" value="ECO:0007669"/>
    <property type="project" value="UniProtKB-KW"/>
</dbReference>
<dbReference type="PANTHER" id="PTHR24342">
    <property type="entry name" value="SERINE/THREONINE-PROTEIN KINASE 17"/>
    <property type="match status" value="1"/>
</dbReference>
<dbReference type="SMART" id="SM00220">
    <property type="entry name" value="S_TKc"/>
    <property type="match status" value="1"/>
</dbReference>
<dbReference type="InterPro" id="IPR000719">
    <property type="entry name" value="Prot_kinase_dom"/>
</dbReference>
<reference evidence="8" key="1">
    <citation type="submission" date="2023-03" db="EMBL/GenBank/DDBJ databases">
        <authorList>
            <person name="Steffen K."/>
            <person name="Cardenas P."/>
        </authorList>
    </citation>
    <scope>NUCLEOTIDE SEQUENCE</scope>
</reference>
<feature type="region of interest" description="Disordered" evidence="6">
    <location>
        <begin position="327"/>
        <end position="354"/>
    </location>
</feature>
<feature type="compositionally biased region" description="Acidic residues" evidence="6">
    <location>
        <begin position="338"/>
        <end position="354"/>
    </location>
</feature>
<evidence type="ECO:0000256" key="6">
    <source>
        <dbReference type="SAM" id="MobiDB-lite"/>
    </source>
</evidence>
<dbReference type="Gene3D" id="1.10.510.10">
    <property type="entry name" value="Transferase(Phosphotransferase) domain 1"/>
    <property type="match status" value="1"/>
</dbReference>
<dbReference type="InterPro" id="IPR011009">
    <property type="entry name" value="Kinase-like_dom_sf"/>
</dbReference>
<evidence type="ECO:0000256" key="1">
    <source>
        <dbReference type="ARBA" id="ARBA00022527"/>
    </source>
</evidence>
<dbReference type="PANTHER" id="PTHR24342:SF14">
    <property type="entry name" value="DEATH-ASSOCIATED PROTEIN KINASE DAPK-1"/>
    <property type="match status" value="1"/>
</dbReference>
<accession>A0AA35SKZ9</accession>